<reference evidence="1 2" key="1">
    <citation type="submission" date="2019-02" db="EMBL/GenBank/DDBJ databases">
        <title>Deep-cultivation of Planctomycetes and their phenomic and genomic characterization uncovers novel biology.</title>
        <authorList>
            <person name="Wiegand S."/>
            <person name="Jogler M."/>
            <person name="Boedeker C."/>
            <person name="Pinto D."/>
            <person name="Vollmers J."/>
            <person name="Rivas-Marin E."/>
            <person name="Kohn T."/>
            <person name="Peeters S.H."/>
            <person name="Heuer A."/>
            <person name="Rast P."/>
            <person name="Oberbeckmann S."/>
            <person name="Bunk B."/>
            <person name="Jeske O."/>
            <person name="Meyerdierks A."/>
            <person name="Storesund J.E."/>
            <person name="Kallscheuer N."/>
            <person name="Luecker S."/>
            <person name="Lage O.M."/>
            <person name="Pohl T."/>
            <person name="Merkel B.J."/>
            <person name="Hornburger P."/>
            <person name="Mueller R.-W."/>
            <person name="Bruemmer F."/>
            <person name="Labrenz M."/>
            <person name="Spormann A.M."/>
            <person name="Op Den Camp H."/>
            <person name="Overmann J."/>
            <person name="Amann R."/>
            <person name="Jetten M.S.M."/>
            <person name="Mascher T."/>
            <person name="Medema M.H."/>
            <person name="Devos D.P."/>
            <person name="Kaster A.-K."/>
            <person name="Ovreas L."/>
            <person name="Rohde M."/>
            <person name="Galperin M.Y."/>
            <person name="Jogler C."/>
        </authorList>
    </citation>
    <scope>NUCLEOTIDE SEQUENCE [LARGE SCALE GENOMIC DNA]</scope>
    <source>
        <strain evidence="1 2">KOR42</strain>
    </source>
</reference>
<dbReference type="EMBL" id="SIHI01000004">
    <property type="protein sequence ID" value="TWT55471.1"/>
    <property type="molecule type" value="Genomic_DNA"/>
</dbReference>
<keyword evidence="2" id="KW-1185">Reference proteome</keyword>
<dbReference type="Gene3D" id="1.10.10.2830">
    <property type="match status" value="1"/>
</dbReference>
<dbReference type="AlphaFoldDB" id="A0A5C5WZE7"/>
<dbReference type="Proteomes" id="UP000317243">
    <property type="component" value="Unassembled WGS sequence"/>
</dbReference>
<sequence length="278" mass="31066">MKHIFNQNQPEFHPACELFPAMSDEEIRALAEDIKENGLLEPIVIHEGEILDGRCRFEACEFTGVEPRFVEWDGDGSPTAWVISKNIQRRHLTASQRAAIAVELLPLLEAEAKERQRLSRGKGVKGAKDCSISTGKASEHAATITSCSSTTVEQVKRAKTNAPELVTEIRNGLLSAKNAADLSELPEEKRQNVLEKARKPKAKVARLIRQAELDYKEEQRKASKTNILLPETSDVQIWQGDCLSLMREKTEPKSVDVVVTSVPYNVGIKYDTYKGQSR</sequence>
<dbReference type="Gene3D" id="3.90.1530.10">
    <property type="entry name" value="Conserved hypothetical protein from pyrococcus furiosus pfu- 392566-001, ParB domain"/>
    <property type="match status" value="1"/>
</dbReference>
<dbReference type="SUPFAM" id="SSF110849">
    <property type="entry name" value="ParB/Sulfiredoxin"/>
    <property type="match status" value="1"/>
</dbReference>
<comment type="caution">
    <text evidence="1">The sequence shown here is derived from an EMBL/GenBank/DDBJ whole genome shotgun (WGS) entry which is preliminary data.</text>
</comment>
<dbReference type="InterPro" id="IPR029063">
    <property type="entry name" value="SAM-dependent_MTases_sf"/>
</dbReference>
<name>A0A5C5WZE7_9PLAN</name>
<dbReference type="RefSeq" id="WP_197441165.1">
    <property type="nucleotide sequence ID" value="NZ_SIHI01000004.1"/>
</dbReference>
<dbReference type="SUPFAM" id="SSF53335">
    <property type="entry name" value="S-adenosyl-L-methionine-dependent methyltransferases"/>
    <property type="match status" value="1"/>
</dbReference>
<dbReference type="InterPro" id="IPR036086">
    <property type="entry name" value="ParB/Sulfiredoxin_sf"/>
</dbReference>
<evidence type="ECO:0000313" key="1">
    <source>
        <dbReference type="EMBL" id="TWT55471.1"/>
    </source>
</evidence>
<accession>A0A5C5WZE7</accession>
<evidence type="ECO:0000313" key="2">
    <source>
        <dbReference type="Proteomes" id="UP000317243"/>
    </source>
</evidence>
<dbReference type="Gene3D" id="3.40.50.150">
    <property type="entry name" value="Vaccinia Virus protein VP39"/>
    <property type="match status" value="1"/>
</dbReference>
<proteinExistence type="predicted"/>
<protein>
    <submittedName>
        <fullName evidence="1">ParB-like nuclease domain protein</fullName>
    </submittedName>
</protein>
<organism evidence="1 2">
    <name type="scientific">Thalassoglobus neptunius</name>
    <dbReference type="NCBI Taxonomy" id="1938619"/>
    <lineage>
        <taxon>Bacteria</taxon>
        <taxon>Pseudomonadati</taxon>
        <taxon>Planctomycetota</taxon>
        <taxon>Planctomycetia</taxon>
        <taxon>Planctomycetales</taxon>
        <taxon>Planctomycetaceae</taxon>
        <taxon>Thalassoglobus</taxon>
    </lineage>
</organism>
<gene>
    <name evidence="1" type="ORF">KOR42_28570</name>
</gene>